<dbReference type="SUPFAM" id="SSF53756">
    <property type="entry name" value="UDP-Glycosyltransferase/glycogen phosphorylase"/>
    <property type="match status" value="1"/>
</dbReference>
<dbReference type="Proteomes" id="UP001595711">
    <property type="component" value="Unassembled WGS sequence"/>
</dbReference>
<comment type="caution">
    <text evidence="3">The sequence shown here is derived from an EMBL/GenBank/DDBJ whole genome shotgun (WGS) entry which is preliminary data.</text>
</comment>
<evidence type="ECO:0000313" key="4">
    <source>
        <dbReference type="Proteomes" id="UP001595711"/>
    </source>
</evidence>
<feature type="domain" description="Glycosyl transferase family 1" evidence="2">
    <location>
        <begin position="221"/>
        <end position="370"/>
    </location>
</feature>
<dbReference type="CDD" id="cd03801">
    <property type="entry name" value="GT4_PimA-like"/>
    <property type="match status" value="1"/>
</dbReference>
<keyword evidence="3" id="KW-0328">Glycosyltransferase</keyword>
<name>A0ABV7V974_9PROT</name>
<proteinExistence type="predicted"/>
<protein>
    <submittedName>
        <fullName evidence="3">Glycosyltransferase family 4 protein</fullName>
        <ecNumber evidence="3">2.4.-.-</ecNumber>
    </submittedName>
</protein>
<keyword evidence="1 3" id="KW-0808">Transferase</keyword>
<gene>
    <name evidence="3" type="ORF">ACFOOQ_00335</name>
</gene>
<dbReference type="EMBL" id="JBHRYJ010000001">
    <property type="protein sequence ID" value="MFC3673970.1"/>
    <property type="molecule type" value="Genomic_DNA"/>
</dbReference>
<organism evidence="3 4">
    <name type="scientific">Ferrovibrio xuzhouensis</name>
    <dbReference type="NCBI Taxonomy" id="1576914"/>
    <lineage>
        <taxon>Bacteria</taxon>
        <taxon>Pseudomonadati</taxon>
        <taxon>Pseudomonadota</taxon>
        <taxon>Alphaproteobacteria</taxon>
        <taxon>Rhodospirillales</taxon>
        <taxon>Rhodospirillaceae</taxon>
        <taxon>Ferrovibrio</taxon>
    </lineage>
</organism>
<accession>A0ABV7V974</accession>
<dbReference type="Gene3D" id="3.40.50.2000">
    <property type="entry name" value="Glycogen Phosphorylase B"/>
    <property type="match status" value="2"/>
</dbReference>
<dbReference type="InterPro" id="IPR001296">
    <property type="entry name" value="Glyco_trans_1"/>
</dbReference>
<dbReference type="RefSeq" id="WP_379720054.1">
    <property type="nucleotide sequence ID" value="NZ_JBHRYJ010000001.1"/>
</dbReference>
<evidence type="ECO:0000256" key="1">
    <source>
        <dbReference type="ARBA" id="ARBA00022679"/>
    </source>
</evidence>
<dbReference type="PANTHER" id="PTHR46401:SF2">
    <property type="entry name" value="GLYCOSYLTRANSFERASE WBBK-RELATED"/>
    <property type="match status" value="1"/>
</dbReference>
<keyword evidence="4" id="KW-1185">Reference proteome</keyword>
<sequence length="390" mass="43623">MTASAIQASPYSPDPSSHARRFDRVAISSVFGDPLDRSTWSGAPANVGRCLQKMGIAVEGVCSGIRRGELRLLALQYMLMGYGRPPGSEAVRRMQAARRRAGEQLEETLRRRRIRHVLHMGTLDLPARMPDSGIRHYLYCDHDWALSLAHRPDRHHYSRSAIAAFEDLEKQSLDSVEHIFTFGAYVRDHIISHYGVAPDRVTAVGSGMGDIEPYAGAKDYDRPHLLFVAKHLFAAKGGMLLLDALRIARARRPDIQLTVVGDKRSRPFVPEDPSIRFYAHLPWRELQRLMRMSSLLVQPMLNDPWGQVYLEAMVSRTPVIGLNRNGLPEITEGGRHGFLVDRADPEQLAAVILDALADPKRLAGMGRSGQAHILRSYSWDAVADRIAHHA</sequence>
<evidence type="ECO:0000313" key="3">
    <source>
        <dbReference type="EMBL" id="MFC3673970.1"/>
    </source>
</evidence>
<reference evidence="4" key="1">
    <citation type="journal article" date="2019" name="Int. J. Syst. Evol. Microbiol.">
        <title>The Global Catalogue of Microorganisms (GCM) 10K type strain sequencing project: providing services to taxonomists for standard genome sequencing and annotation.</title>
        <authorList>
            <consortium name="The Broad Institute Genomics Platform"/>
            <consortium name="The Broad Institute Genome Sequencing Center for Infectious Disease"/>
            <person name="Wu L."/>
            <person name="Ma J."/>
        </authorList>
    </citation>
    <scope>NUCLEOTIDE SEQUENCE [LARGE SCALE GENOMIC DNA]</scope>
    <source>
        <strain evidence="4">KCTC 42182</strain>
    </source>
</reference>
<dbReference type="Pfam" id="PF00534">
    <property type="entry name" value="Glycos_transf_1"/>
    <property type="match status" value="1"/>
</dbReference>
<dbReference type="EC" id="2.4.-.-" evidence="3"/>
<evidence type="ECO:0000259" key="2">
    <source>
        <dbReference type="Pfam" id="PF00534"/>
    </source>
</evidence>
<dbReference type="GO" id="GO:0016757">
    <property type="term" value="F:glycosyltransferase activity"/>
    <property type="evidence" value="ECO:0007669"/>
    <property type="project" value="UniProtKB-KW"/>
</dbReference>
<dbReference type="PANTHER" id="PTHR46401">
    <property type="entry name" value="GLYCOSYLTRANSFERASE WBBK-RELATED"/>
    <property type="match status" value="1"/>
</dbReference>